<gene>
    <name evidence="8" type="ORF">Rt10032_c05g2327</name>
</gene>
<feature type="compositionally biased region" description="Polar residues" evidence="6">
    <location>
        <begin position="316"/>
        <end position="326"/>
    </location>
</feature>
<feature type="compositionally biased region" description="Polar residues" evidence="6">
    <location>
        <begin position="458"/>
        <end position="470"/>
    </location>
</feature>
<feature type="transmembrane region" description="Helical" evidence="7">
    <location>
        <begin position="179"/>
        <end position="199"/>
    </location>
</feature>
<feature type="compositionally biased region" description="Polar residues" evidence="6">
    <location>
        <begin position="538"/>
        <end position="555"/>
    </location>
</feature>
<feature type="compositionally biased region" description="Acidic residues" evidence="6">
    <location>
        <begin position="761"/>
        <end position="776"/>
    </location>
</feature>
<feature type="transmembrane region" description="Helical" evidence="7">
    <location>
        <begin position="357"/>
        <end position="382"/>
    </location>
</feature>
<evidence type="ECO:0000256" key="1">
    <source>
        <dbReference type="ARBA" id="ARBA00004141"/>
    </source>
</evidence>
<comment type="caution">
    <text evidence="8">The sequence shown here is derived from an EMBL/GenBank/DDBJ whole genome shotgun (WGS) entry which is preliminary data.</text>
</comment>
<dbReference type="PANTHER" id="PTHR19432:SF91">
    <property type="entry name" value="GENERAL ALPHA-GLUCOSIDE PERMEASE"/>
    <property type="match status" value="1"/>
</dbReference>
<keyword evidence="5 7" id="KW-0472">Membrane</keyword>
<feature type="compositionally biased region" description="Polar residues" evidence="6">
    <location>
        <begin position="582"/>
        <end position="600"/>
    </location>
</feature>
<keyword evidence="3 7" id="KW-0812">Transmembrane</keyword>
<feature type="compositionally biased region" description="Low complexity" evidence="6">
    <location>
        <begin position="556"/>
        <end position="570"/>
    </location>
</feature>
<dbReference type="Gene3D" id="1.20.1250.20">
    <property type="entry name" value="MFS general substrate transporter like domains"/>
    <property type="match status" value="1"/>
</dbReference>
<feature type="transmembrane region" description="Helical" evidence="7">
    <location>
        <begin position="66"/>
        <end position="82"/>
    </location>
</feature>
<dbReference type="AlphaFoldDB" id="A0A511KD54"/>
<evidence type="ECO:0000313" key="8">
    <source>
        <dbReference type="EMBL" id="GEM08310.1"/>
    </source>
</evidence>
<evidence type="ECO:0000256" key="2">
    <source>
        <dbReference type="ARBA" id="ARBA00022448"/>
    </source>
</evidence>
<keyword evidence="4 7" id="KW-1133">Transmembrane helix</keyword>
<dbReference type="Proteomes" id="UP000321518">
    <property type="component" value="Unassembled WGS sequence"/>
</dbReference>
<feature type="compositionally biased region" description="Basic and acidic residues" evidence="6">
    <location>
        <begin position="683"/>
        <end position="707"/>
    </location>
</feature>
<feature type="transmembrane region" description="Helical" evidence="7">
    <location>
        <begin position="20"/>
        <end position="45"/>
    </location>
</feature>
<dbReference type="EMBL" id="BJWK01000005">
    <property type="protein sequence ID" value="GEM08310.1"/>
    <property type="molecule type" value="Genomic_DNA"/>
</dbReference>
<dbReference type="GO" id="GO:0005886">
    <property type="term" value="C:plasma membrane"/>
    <property type="evidence" value="ECO:0007669"/>
    <property type="project" value="TreeGrafter"/>
</dbReference>
<reference evidence="8 9" key="1">
    <citation type="submission" date="2019-07" db="EMBL/GenBank/DDBJ databases">
        <title>Rhodotorula toruloides NBRC10032 genome sequencing.</title>
        <authorList>
            <person name="Shida Y."/>
            <person name="Takaku H."/>
            <person name="Ogasawara W."/>
            <person name="Mori K."/>
        </authorList>
    </citation>
    <scope>NUCLEOTIDE SEQUENCE [LARGE SCALE GENOMIC DNA]</scope>
    <source>
        <strain evidence="8 9">NBRC10032</strain>
    </source>
</reference>
<dbReference type="SUPFAM" id="SSF103473">
    <property type="entry name" value="MFS general substrate transporter"/>
    <property type="match status" value="1"/>
</dbReference>
<feature type="region of interest" description="Disordered" evidence="6">
    <location>
        <begin position="655"/>
        <end position="782"/>
    </location>
</feature>
<sequence length="942" mass="100415">MGATLRSYSILLRPPVASPFLLSLGVSKSMMSVVFLAGPLSGLIVQPLVGVLSDGCKSSLGRRRPFIIGGCISTSLSVLMLGWSKDIAGVFARDGTSLHNHLAITCAVVSVYVIDFSVNIVQAMDRSLLVDVTSPAEQPAANAWAGRMFGFGAVFGYWIGGLDLVWFTRGLLGGEQLKVLTIFTAFFLCGTHAITCSCVQERILISRDVEHEAGGGGPMRALEDIWQTIKTLPRPIRQVFNVQFTGWIGWFPILFFSTTWVAEIYVKSHTTSGATDLASASEEMRAAATRAGTRAMLWHSVVSLATSILLPPLVATTPNSTSPSQGERSRTSYGGRGSSQSPLEVVKRVLPSIPFTWLSLPLLWAISNAFFAFLLFGGTWMASSVGGASSVIAAAGFSWAVTNWAPFAILGDLILRIGSSPHPLTTLSPNNSTVMLQPNPSSTHFRLSSGSDEEDEASTTLNGKRVSLQSPERDRVHPPRDLDITPTLPARFSRSGDFVGRNDDFPTTPTTARSFYFDAASAGEESDQERMRLDDGTMSRSTSDNSFRSTNSGPQLGSPSTTGSRTPTLSASPSFASDRLNESQGSARRNSFESAKSGSTIAFPPNHGTVGVNLFDADEEAGGFPRANGGGRLSQEFYSADPYAYGGRSGLASSYGRGGRGSESTIHLPRRSRVQKGTYGDAPGRDSEGGTDGHDSTRVLQIRHSDSFDLDDTERDTFDFADSPGGRGHLEVGGQRSNSVSPALGRNGTARTPRILVEGEERQEDDLQAEGSEDGSDAGNVAGGGDQTGVILGCHNIFLVLPQFLVTALSSIIFAILAPHHSVLPTHHTTIAPPNTNLATTVSALETVTSIDDIDGVGTNEFASLAVRAFAAVGRAFVEQRQDAGEDLPPGSQAGWDALGLIFRIGGISAAFSTYICFQMWRDKVRAEKRARAASRGYRLGV</sequence>
<dbReference type="InterPro" id="IPR036259">
    <property type="entry name" value="MFS_trans_sf"/>
</dbReference>
<proteinExistence type="predicted"/>
<evidence type="ECO:0000256" key="5">
    <source>
        <dbReference type="ARBA" id="ARBA00023136"/>
    </source>
</evidence>
<feature type="transmembrane region" description="Helical" evidence="7">
    <location>
        <begin position="388"/>
        <end position="410"/>
    </location>
</feature>
<comment type="subcellular location">
    <subcellularLocation>
        <location evidence="1">Membrane</location>
        <topology evidence="1">Multi-pass membrane protein</topology>
    </subcellularLocation>
</comment>
<feature type="transmembrane region" description="Helical" evidence="7">
    <location>
        <begin position="141"/>
        <end position="159"/>
    </location>
</feature>
<feature type="region of interest" description="Disordered" evidence="6">
    <location>
        <begin position="316"/>
        <end position="340"/>
    </location>
</feature>
<dbReference type="OrthoDB" id="28755at2759"/>
<evidence type="ECO:0000256" key="4">
    <source>
        <dbReference type="ARBA" id="ARBA00022989"/>
    </source>
</evidence>
<evidence type="ECO:0000313" key="9">
    <source>
        <dbReference type="Proteomes" id="UP000321518"/>
    </source>
</evidence>
<feature type="region of interest" description="Disordered" evidence="6">
    <location>
        <begin position="428"/>
        <end position="608"/>
    </location>
</feature>
<feature type="compositionally biased region" description="Polar residues" evidence="6">
    <location>
        <begin position="428"/>
        <end position="450"/>
    </location>
</feature>
<keyword evidence="2" id="KW-0813">Transport</keyword>
<organism evidence="8 9">
    <name type="scientific">Rhodotorula toruloides</name>
    <name type="common">Yeast</name>
    <name type="synonym">Rhodosporidium toruloides</name>
    <dbReference type="NCBI Taxonomy" id="5286"/>
    <lineage>
        <taxon>Eukaryota</taxon>
        <taxon>Fungi</taxon>
        <taxon>Dikarya</taxon>
        <taxon>Basidiomycota</taxon>
        <taxon>Pucciniomycotina</taxon>
        <taxon>Microbotryomycetes</taxon>
        <taxon>Sporidiobolales</taxon>
        <taxon>Sporidiobolaceae</taxon>
        <taxon>Rhodotorula</taxon>
    </lineage>
</organism>
<protein>
    <submittedName>
        <fullName evidence="8">MFS transporter, sucrose transport protein</fullName>
    </submittedName>
</protein>
<accession>A0A511KD54</accession>
<dbReference type="PANTHER" id="PTHR19432">
    <property type="entry name" value="SUGAR TRANSPORTER"/>
    <property type="match status" value="1"/>
</dbReference>
<evidence type="ECO:0000256" key="6">
    <source>
        <dbReference type="SAM" id="MobiDB-lite"/>
    </source>
</evidence>
<evidence type="ECO:0000256" key="7">
    <source>
        <dbReference type="SAM" id="Phobius"/>
    </source>
</evidence>
<feature type="compositionally biased region" description="Basic and acidic residues" evidence="6">
    <location>
        <begin position="528"/>
        <end position="537"/>
    </location>
</feature>
<evidence type="ECO:0000256" key="3">
    <source>
        <dbReference type="ARBA" id="ARBA00022692"/>
    </source>
</evidence>
<dbReference type="GO" id="GO:0008506">
    <property type="term" value="F:sucrose:proton symporter activity"/>
    <property type="evidence" value="ECO:0007669"/>
    <property type="project" value="TreeGrafter"/>
</dbReference>
<feature type="transmembrane region" description="Helical" evidence="7">
    <location>
        <begin position="102"/>
        <end position="121"/>
    </location>
</feature>
<feature type="compositionally biased region" description="Basic and acidic residues" evidence="6">
    <location>
        <begin position="471"/>
        <end position="483"/>
    </location>
</feature>
<name>A0A511KD54_RHOTO</name>